<reference evidence="1 2" key="1">
    <citation type="submission" date="2015-09" db="EMBL/GenBank/DDBJ databases">
        <title>Trachymyrmex cornetzi WGS genome.</title>
        <authorList>
            <person name="Nygaard S."/>
            <person name="Hu H."/>
            <person name="Boomsma J."/>
            <person name="Zhang G."/>
        </authorList>
    </citation>
    <scope>NUCLEOTIDE SEQUENCE [LARGE SCALE GENOMIC DNA]</scope>
    <source>
        <strain evidence="1">Tcor2-1</strain>
        <tissue evidence="1">Whole body</tissue>
    </source>
</reference>
<evidence type="ECO:0000313" key="1">
    <source>
        <dbReference type="EMBL" id="KYN12940.1"/>
    </source>
</evidence>
<organism evidence="1 2">
    <name type="scientific">Trachymyrmex cornetzi</name>
    <dbReference type="NCBI Taxonomy" id="471704"/>
    <lineage>
        <taxon>Eukaryota</taxon>
        <taxon>Metazoa</taxon>
        <taxon>Ecdysozoa</taxon>
        <taxon>Arthropoda</taxon>
        <taxon>Hexapoda</taxon>
        <taxon>Insecta</taxon>
        <taxon>Pterygota</taxon>
        <taxon>Neoptera</taxon>
        <taxon>Endopterygota</taxon>
        <taxon>Hymenoptera</taxon>
        <taxon>Apocrita</taxon>
        <taxon>Aculeata</taxon>
        <taxon>Formicoidea</taxon>
        <taxon>Formicidae</taxon>
        <taxon>Myrmicinae</taxon>
        <taxon>Trachymyrmex</taxon>
    </lineage>
</organism>
<dbReference type="EMBL" id="KQ980800">
    <property type="protein sequence ID" value="KYN12940.1"/>
    <property type="molecule type" value="Genomic_DNA"/>
</dbReference>
<proteinExistence type="predicted"/>
<keyword evidence="2" id="KW-1185">Reference proteome</keyword>
<name>A0A195DJ79_9HYME</name>
<accession>A0A195DJ79</accession>
<dbReference type="AlphaFoldDB" id="A0A195DJ79"/>
<gene>
    <name evidence="1" type="ORF">ALC57_15005</name>
</gene>
<dbReference type="Proteomes" id="UP000078492">
    <property type="component" value="Unassembled WGS sequence"/>
</dbReference>
<evidence type="ECO:0000313" key="2">
    <source>
        <dbReference type="Proteomes" id="UP000078492"/>
    </source>
</evidence>
<protein>
    <submittedName>
        <fullName evidence="1">Uncharacterized protein</fullName>
    </submittedName>
</protein>
<sequence>MRDIDFRFENRFLNKGRIICPQGFTECNEKLIERPERTSSFYNKINLTEQHSRGRLLYNAVHFHFSDLSMHQKQFRSSCPLISNFKSYIFNISKIKQSSNVTVSWVWQKNMMYNKSGLAGDCRNNLQQRKRNYSELLAARSATMT</sequence>